<dbReference type="AlphaFoldDB" id="A0A1F6C3N4"/>
<protein>
    <recommendedName>
        <fullName evidence="4">PKD domain-containing protein</fullName>
    </recommendedName>
</protein>
<evidence type="ECO:0000313" key="3">
    <source>
        <dbReference type="Proteomes" id="UP000178249"/>
    </source>
</evidence>
<gene>
    <name evidence="2" type="ORF">A2841_03715</name>
</gene>
<organism evidence="2 3">
    <name type="scientific">Candidatus Kaiserbacteria bacterium RIFCSPHIGHO2_01_FULL_48_10</name>
    <dbReference type="NCBI Taxonomy" id="1798476"/>
    <lineage>
        <taxon>Bacteria</taxon>
        <taxon>Candidatus Kaiseribacteriota</taxon>
    </lineage>
</organism>
<reference evidence="2 3" key="1">
    <citation type="journal article" date="2016" name="Nat. Commun.">
        <title>Thousands of microbial genomes shed light on interconnected biogeochemical processes in an aquifer system.</title>
        <authorList>
            <person name="Anantharaman K."/>
            <person name="Brown C.T."/>
            <person name="Hug L.A."/>
            <person name="Sharon I."/>
            <person name="Castelle C.J."/>
            <person name="Probst A.J."/>
            <person name="Thomas B.C."/>
            <person name="Singh A."/>
            <person name="Wilkins M.J."/>
            <person name="Karaoz U."/>
            <person name="Brodie E.L."/>
            <person name="Williams K.H."/>
            <person name="Hubbard S.S."/>
            <person name="Banfield J.F."/>
        </authorList>
    </citation>
    <scope>NUCLEOTIDE SEQUENCE [LARGE SCALE GENOMIC DNA]</scope>
</reference>
<keyword evidence="1" id="KW-0732">Signal</keyword>
<sequence>MRRLLAIACLFLAPLSAGAAILPSLYNIELEVMPEHPKTGEVVTITVHDPSATGETAYIWTINGSGVEQGVGRTTITTTAGAIGSAQTIAVQAIEMGETKGQAVTVIVPAEVDIVWEGRTKTPPFYAGLPLTTGMSQISAVAVPYMIRSGSRISSNNILYTWSIDGNKLSSQSGYGKSSVTITPPRFAQAFQLSVRAETSDGAVVAEKSRTIQPVSPAIALYERTPLAGIIFTKEIGTVFPLAEGEATLVAFPLFASTAGILSYEWQLDGKSFELDPEAPESATFKKSGSGSATHTVTFSFDDASKFLEHAERSFRLVF</sequence>
<evidence type="ECO:0000256" key="1">
    <source>
        <dbReference type="SAM" id="SignalP"/>
    </source>
</evidence>
<feature type="chain" id="PRO_5009523219" description="PKD domain-containing protein" evidence="1">
    <location>
        <begin position="20"/>
        <end position="319"/>
    </location>
</feature>
<evidence type="ECO:0000313" key="2">
    <source>
        <dbReference type="EMBL" id="OGG43673.1"/>
    </source>
</evidence>
<feature type="signal peptide" evidence="1">
    <location>
        <begin position="1"/>
        <end position="19"/>
    </location>
</feature>
<dbReference type="Proteomes" id="UP000178249">
    <property type="component" value="Unassembled WGS sequence"/>
</dbReference>
<accession>A0A1F6C3N4</accession>
<comment type="caution">
    <text evidence="2">The sequence shown here is derived from an EMBL/GenBank/DDBJ whole genome shotgun (WGS) entry which is preliminary data.</text>
</comment>
<name>A0A1F6C3N4_9BACT</name>
<proteinExistence type="predicted"/>
<evidence type="ECO:0008006" key="4">
    <source>
        <dbReference type="Google" id="ProtNLM"/>
    </source>
</evidence>
<dbReference type="EMBL" id="MFKP01000033">
    <property type="protein sequence ID" value="OGG43673.1"/>
    <property type="molecule type" value="Genomic_DNA"/>
</dbReference>